<evidence type="ECO:0000259" key="10">
    <source>
        <dbReference type="PROSITE" id="PS50222"/>
    </source>
</evidence>
<protein>
    <recommendedName>
        <fullName evidence="2">protein-serine/threonine phosphatase</fullName>
        <ecNumber evidence="2">3.1.3.16</ecNumber>
    </recommendedName>
</protein>
<dbReference type="Proteomes" id="UP000002173">
    <property type="component" value="Unassembled WGS sequence"/>
</dbReference>
<comment type="catalytic activity">
    <reaction evidence="8">
        <text>O-phospho-L-threonyl-[protein] + H2O = L-threonyl-[protein] + phosphate</text>
        <dbReference type="Rhea" id="RHEA:47004"/>
        <dbReference type="Rhea" id="RHEA-COMP:11060"/>
        <dbReference type="Rhea" id="RHEA-COMP:11605"/>
        <dbReference type="ChEBI" id="CHEBI:15377"/>
        <dbReference type="ChEBI" id="CHEBI:30013"/>
        <dbReference type="ChEBI" id="CHEBI:43474"/>
        <dbReference type="ChEBI" id="CHEBI:61977"/>
        <dbReference type="EC" id="3.1.3.16"/>
    </reaction>
</comment>
<reference evidence="12" key="3">
    <citation type="journal article" date="2021" name="Int. J. Parasitol.">
        <title>Comparative analysis of gene expression between Babesia bovis blood stages and kinetes allowed by improved genome annotation.</title>
        <authorList>
            <person name="Ueti M.W."/>
            <person name="Johnson W.C."/>
            <person name="Kappmeyer L.S."/>
            <person name="Herndon D.R."/>
            <person name="Mousel M.R."/>
            <person name="Reif K.E."/>
            <person name="Taus N.S."/>
            <person name="Ifeonu O.O."/>
            <person name="Silva J.C."/>
            <person name="Suarez C.E."/>
            <person name="Brayton K.A."/>
        </authorList>
    </citation>
    <scope>NUCLEOTIDE SEQUENCE [LARGE SCALE GENOMIC DNA]</scope>
</reference>
<evidence type="ECO:0000256" key="3">
    <source>
        <dbReference type="ARBA" id="ARBA00022723"/>
    </source>
</evidence>
<evidence type="ECO:0000256" key="6">
    <source>
        <dbReference type="ARBA" id="ARBA00023211"/>
    </source>
</evidence>
<keyword evidence="6" id="KW-0464">Manganese</keyword>
<dbReference type="SMART" id="SM00156">
    <property type="entry name" value="PP2Ac"/>
    <property type="match status" value="1"/>
</dbReference>
<evidence type="ECO:0000313" key="11">
    <source>
        <dbReference type="EMBL" id="EDO08136.1"/>
    </source>
</evidence>
<evidence type="ECO:0000256" key="8">
    <source>
        <dbReference type="ARBA" id="ARBA00048336"/>
    </source>
</evidence>
<organism evidence="11 12">
    <name type="scientific">Babesia bovis</name>
    <dbReference type="NCBI Taxonomy" id="5865"/>
    <lineage>
        <taxon>Eukaryota</taxon>
        <taxon>Sar</taxon>
        <taxon>Alveolata</taxon>
        <taxon>Apicomplexa</taxon>
        <taxon>Aconoidasida</taxon>
        <taxon>Piroplasmida</taxon>
        <taxon>Babesiidae</taxon>
        <taxon>Babesia</taxon>
    </lineage>
</organism>
<evidence type="ECO:0000313" key="12">
    <source>
        <dbReference type="Proteomes" id="UP000002173"/>
    </source>
</evidence>
<evidence type="ECO:0000256" key="4">
    <source>
        <dbReference type="ARBA" id="ARBA00022801"/>
    </source>
</evidence>
<dbReference type="PANTHER" id="PTHR11668:SF300">
    <property type="entry name" value="SERINE_THREONINE-PROTEIN PHOSPHATASE"/>
    <property type="match status" value="1"/>
</dbReference>
<dbReference type="Gene3D" id="1.10.238.10">
    <property type="entry name" value="EF-hand"/>
    <property type="match status" value="1"/>
</dbReference>
<comment type="cofactor">
    <cofactor evidence="1">
        <name>Mn(2+)</name>
        <dbReference type="ChEBI" id="CHEBI:29035"/>
    </cofactor>
</comment>
<evidence type="ECO:0000256" key="9">
    <source>
        <dbReference type="SAM" id="MobiDB-lite"/>
    </source>
</evidence>
<dbReference type="InterPro" id="IPR006186">
    <property type="entry name" value="Ser/Thr-sp_prot-phosphatase"/>
</dbReference>
<dbReference type="GeneID" id="5479953"/>
<dbReference type="RefSeq" id="XP_001611704.1">
    <property type="nucleotide sequence ID" value="XM_001611654.1"/>
</dbReference>
<comment type="caution">
    <text evidence="11">The sequence shown here is derived from an EMBL/GenBank/DDBJ whole genome shotgun (WGS) entry which is preliminary data.</text>
</comment>
<dbReference type="GO" id="GO:0005634">
    <property type="term" value="C:nucleus"/>
    <property type="evidence" value="ECO:0007669"/>
    <property type="project" value="TreeGrafter"/>
</dbReference>
<dbReference type="PANTHER" id="PTHR11668">
    <property type="entry name" value="SERINE/THREONINE PROTEIN PHOSPHATASE"/>
    <property type="match status" value="1"/>
</dbReference>
<evidence type="ECO:0000256" key="2">
    <source>
        <dbReference type="ARBA" id="ARBA00013081"/>
    </source>
</evidence>
<dbReference type="InterPro" id="IPR011992">
    <property type="entry name" value="EF-hand-dom_pair"/>
</dbReference>
<keyword evidence="12" id="KW-1185">Reference proteome</keyword>
<dbReference type="EMBL" id="AAXT01000001">
    <property type="protein sequence ID" value="EDO08136.1"/>
    <property type="molecule type" value="Genomic_DNA"/>
</dbReference>
<dbReference type="eggNOG" id="KOG0374">
    <property type="taxonomic scope" value="Eukaryota"/>
</dbReference>
<dbReference type="GO" id="GO:0005509">
    <property type="term" value="F:calcium ion binding"/>
    <property type="evidence" value="ECO:0007669"/>
    <property type="project" value="InterPro"/>
</dbReference>
<name>A7ANK2_BABBO</name>
<dbReference type="InParanoid" id="A7ANK2"/>
<gene>
    <name evidence="11" type="ORF">BBOV_III005730</name>
</gene>
<feature type="compositionally biased region" description="Polar residues" evidence="9">
    <location>
        <begin position="442"/>
        <end position="458"/>
    </location>
</feature>
<evidence type="ECO:0000256" key="1">
    <source>
        <dbReference type="ARBA" id="ARBA00001936"/>
    </source>
</evidence>
<reference evidence="12" key="2">
    <citation type="journal article" date="2020" name="Data Brief">
        <title>Transcriptome dataset of Babesia bovis life stages within vertebrate and invertebrate hosts.</title>
        <authorList>
            <person name="Ueti M.W."/>
            <person name="Johnson W.C."/>
            <person name="Kappmeyer L.S."/>
            <person name="Herndon D.R."/>
            <person name="Mousel M.R."/>
            <person name="Reif K.E."/>
            <person name="Taus N.S."/>
            <person name="Ifeonu O.O."/>
            <person name="Silva J.C."/>
            <person name="Suarez C.E."/>
            <person name="Brayton K.A."/>
        </authorList>
    </citation>
    <scope>NUCLEOTIDE SEQUENCE [LARGE SCALE GENOMIC DNA]</scope>
</reference>
<dbReference type="STRING" id="5865.A7ANK2"/>
<sequence>MVLQSLDVLDQGALKHLDSDSFTMEIVHSEQSNTSDSSGVSNGNMPLIMTLKSFGDEYKTHLLDNGSAAAGSSKTSFMRWHSQGNLLMEMKREDARMRREAKHVVDSSSRTDSVEGDFVQSRLGDNVDIDTDEGSTNIHSLFFTSHSHSQPVNNAVVSFLLKTFRDMDDSKLISAPFELTSDIDSFRSRIFDVMNKECSSCILSEALITVAFNQYAGMSHPGYMTLDEYLAMMDVYQGVFGNETMTRFVFDSMDRRRKLMITLNDFIAGMMACSPQALHKVTSPSGRLRLQHIFRAYDIKRKGYLSRETLSVMLSHIQQLERMTRGVKEEPLVNITRSLSTMCSADTLTELDEPEDGRTLDELLDLIMSTYENGFGYDAFYSCVENGLIKGTNFLLRSDKDFADMVGQHLIHALGHVVLPSPIVVPSEKLAISSGPALLPNASGNTSPIVNRSSTQPTEGLRKPSLWSTANSPRSPEAHQVPNRYVPRFTNDDYFNGPKDNRTNSPLVVESHHPKSAREQSQLSGLGSVLKPLFNDGSKAKSMECVPRHAGLQPAFQGLSPNRMKGLYLSSESNYQHRVDKPFASGESMDNAQWWSNSLEDNMASYSYRSDYGRLKQYESDAKVMGLHDDDQGYSHDSNRDNVHSNDYPVGWNGIPKRAVNEGRLGISSGSDSTNSCGVRTGRFGISGFMGSLDQDVEVPELALPSIEAVEEVSSVKDEVPLTSTSHEVICCTGDSAMEPSSAIIQTSTTSVTKTEFDIAGLLGESMDPDLDAILRRRIVELCRRYRARFVGFNSTMLSDYAVALKVFGSVYRCAFKSPDYTPIFRRFNWCSYNELVELCDVMCHIVRKEGALVRLQGTTQLHGPLNGDVYTLLDTFNSLGWPLHGDTCDMITNKLADAGMYAKGEATKLVFLGNMIGDVEGFSMETLLVLFSLKILFPYHVFLLRGSRESTHRNYSSALFRELYSKLRTNAVALKLGDDDALLVQSAHELYHRICDVFENLPLSACISDRVLCLHGSLSPSFSSLNSLATIPKPLVLSSSRDDIGYCSNIHARHALLGTLSSDDDANRFHVEFNKADMIASLDLSGISLLVTTGCTAECGYCYMHDERVLQLGGCTAGGVYSAALLKEHRNLHYFITHRSLPVAIMQ</sequence>
<dbReference type="InterPro" id="IPR050341">
    <property type="entry name" value="PP1_catalytic_subunit"/>
</dbReference>
<dbReference type="OMA" id="LWSHTPR"/>
<feature type="domain" description="EF-hand" evidence="10">
    <location>
        <begin position="285"/>
        <end position="320"/>
    </location>
</feature>
<reference evidence="11 12" key="1">
    <citation type="journal article" date="2007" name="PLoS Pathog.">
        <title>Genome sequence of Babesia bovis and comparative analysis of apicomplexan hemoprotozoa.</title>
        <authorList>
            <person name="Brayton K.A."/>
            <person name="Lau A.O.T."/>
            <person name="Herndon D.R."/>
            <person name="Hannick L."/>
            <person name="Kappmeyer L.S."/>
            <person name="Berens S.J."/>
            <person name="Bidwell S.L."/>
            <person name="Brown W.C."/>
            <person name="Crabtree J."/>
            <person name="Fadrosh D."/>
            <person name="Feldblum T."/>
            <person name="Forberger H.A."/>
            <person name="Haas B.J."/>
            <person name="Howell J.M."/>
            <person name="Khouri H."/>
            <person name="Koo H."/>
            <person name="Mann D.J."/>
            <person name="Norimine J."/>
            <person name="Paulsen I.T."/>
            <person name="Radune D."/>
            <person name="Ren Q."/>
            <person name="Smith R.K. Jr."/>
            <person name="Suarez C.E."/>
            <person name="White O."/>
            <person name="Wortman J.R."/>
            <person name="Knowles D.P. Jr."/>
            <person name="McElwain T.F."/>
            <person name="Nene V.M."/>
        </authorList>
    </citation>
    <scope>NUCLEOTIDE SEQUENCE [LARGE SCALE GENOMIC DNA]</scope>
    <source>
        <strain evidence="11">T2Bo</strain>
    </source>
</reference>
<dbReference type="GO" id="GO:0004722">
    <property type="term" value="F:protein serine/threonine phosphatase activity"/>
    <property type="evidence" value="ECO:0007669"/>
    <property type="project" value="UniProtKB-EC"/>
</dbReference>
<dbReference type="SUPFAM" id="SSF56300">
    <property type="entry name" value="Metallo-dependent phosphatases"/>
    <property type="match status" value="1"/>
</dbReference>
<accession>A7ANK2</accession>
<keyword evidence="5" id="KW-0904">Protein phosphatase</keyword>
<dbReference type="VEuPathDB" id="PiroplasmaDB:BBOV_III005730"/>
<dbReference type="PROSITE" id="PS50222">
    <property type="entry name" value="EF_HAND_2"/>
    <property type="match status" value="1"/>
</dbReference>
<dbReference type="InterPro" id="IPR029052">
    <property type="entry name" value="Metallo-depent_PP-like"/>
</dbReference>
<dbReference type="Gene3D" id="3.60.21.10">
    <property type="match status" value="1"/>
</dbReference>
<evidence type="ECO:0000256" key="5">
    <source>
        <dbReference type="ARBA" id="ARBA00022912"/>
    </source>
</evidence>
<dbReference type="AlphaFoldDB" id="A7ANK2"/>
<feature type="region of interest" description="Disordered" evidence="9">
    <location>
        <begin position="441"/>
        <end position="524"/>
    </location>
</feature>
<dbReference type="SUPFAM" id="SSF47473">
    <property type="entry name" value="EF-hand"/>
    <property type="match status" value="1"/>
</dbReference>
<dbReference type="EC" id="3.1.3.16" evidence="2"/>
<keyword evidence="4" id="KW-0378">Hydrolase</keyword>
<dbReference type="PRINTS" id="PR00114">
    <property type="entry name" value="STPHPHTASE"/>
</dbReference>
<dbReference type="GO" id="GO:0005737">
    <property type="term" value="C:cytoplasm"/>
    <property type="evidence" value="ECO:0007669"/>
    <property type="project" value="TreeGrafter"/>
</dbReference>
<proteinExistence type="predicted"/>
<dbReference type="KEGG" id="bbo:BBOV_III005730"/>
<evidence type="ECO:0000256" key="7">
    <source>
        <dbReference type="ARBA" id="ARBA00047761"/>
    </source>
</evidence>
<dbReference type="InterPro" id="IPR002048">
    <property type="entry name" value="EF_hand_dom"/>
</dbReference>
<keyword evidence="3" id="KW-0479">Metal-binding</keyword>
<comment type="catalytic activity">
    <reaction evidence="7">
        <text>O-phospho-L-seryl-[protein] + H2O = L-seryl-[protein] + phosphate</text>
        <dbReference type="Rhea" id="RHEA:20629"/>
        <dbReference type="Rhea" id="RHEA-COMP:9863"/>
        <dbReference type="Rhea" id="RHEA-COMP:11604"/>
        <dbReference type="ChEBI" id="CHEBI:15377"/>
        <dbReference type="ChEBI" id="CHEBI:29999"/>
        <dbReference type="ChEBI" id="CHEBI:43474"/>
        <dbReference type="ChEBI" id="CHEBI:83421"/>
        <dbReference type="EC" id="3.1.3.16"/>
    </reaction>
</comment>